<accession>A0ABP5GU38</accession>
<dbReference type="InterPro" id="IPR001680">
    <property type="entry name" value="WD40_rpt"/>
</dbReference>
<comment type="caution">
    <text evidence="9">The sequence shown here is derived from an EMBL/GenBank/DDBJ whole genome shotgun (WGS) entry which is preliminary data.</text>
</comment>
<feature type="repeat" description="WD" evidence="5">
    <location>
        <begin position="719"/>
        <end position="756"/>
    </location>
</feature>
<keyword evidence="1" id="KW-0808">Transferase</keyword>
<dbReference type="PROSITE" id="PS50082">
    <property type="entry name" value="WD_REPEATS_2"/>
    <property type="match status" value="2"/>
</dbReference>
<dbReference type="PROSITE" id="PS00108">
    <property type="entry name" value="PROTEIN_KINASE_ST"/>
    <property type="match status" value="1"/>
</dbReference>
<proteinExistence type="predicted"/>
<dbReference type="SUPFAM" id="SSF50978">
    <property type="entry name" value="WD40 repeat-like"/>
    <property type="match status" value="1"/>
</dbReference>
<keyword evidence="3" id="KW-0418">Kinase</keyword>
<dbReference type="PANTHER" id="PTHR43289">
    <property type="entry name" value="MITOGEN-ACTIVATED PROTEIN KINASE KINASE KINASE 20-RELATED"/>
    <property type="match status" value="1"/>
</dbReference>
<keyword evidence="10" id="KW-1185">Reference proteome</keyword>
<evidence type="ECO:0000256" key="6">
    <source>
        <dbReference type="PROSITE-ProRule" id="PRU10141"/>
    </source>
</evidence>
<dbReference type="Gene3D" id="3.30.200.20">
    <property type="entry name" value="Phosphorylase Kinase, domain 1"/>
    <property type="match status" value="1"/>
</dbReference>
<name>A0ABP5GU38_9ACTN</name>
<feature type="repeat" description="WD" evidence="5">
    <location>
        <begin position="532"/>
        <end position="573"/>
    </location>
</feature>
<gene>
    <name evidence="9" type="ORF">GCM10009839_66520</name>
</gene>
<dbReference type="InterPro" id="IPR008271">
    <property type="entry name" value="Ser/Thr_kinase_AS"/>
</dbReference>
<dbReference type="EMBL" id="BAAAQN010000049">
    <property type="protein sequence ID" value="GAA2050634.1"/>
    <property type="molecule type" value="Genomic_DNA"/>
</dbReference>
<dbReference type="SMART" id="SM00220">
    <property type="entry name" value="S_TKc"/>
    <property type="match status" value="1"/>
</dbReference>
<reference evidence="10" key="1">
    <citation type="journal article" date="2019" name="Int. J. Syst. Evol. Microbiol.">
        <title>The Global Catalogue of Microorganisms (GCM) 10K type strain sequencing project: providing services to taxonomists for standard genome sequencing and annotation.</title>
        <authorList>
            <consortium name="The Broad Institute Genomics Platform"/>
            <consortium name="The Broad Institute Genome Sequencing Center for Infectious Disease"/>
            <person name="Wu L."/>
            <person name="Ma J."/>
        </authorList>
    </citation>
    <scope>NUCLEOTIDE SEQUENCE [LARGE SCALE GENOMIC DNA]</scope>
    <source>
        <strain evidence="10">JCM 16014</strain>
    </source>
</reference>
<organism evidence="9 10">
    <name type="scientific">Catenulispora yoronensis</name>
    <dbReference type="NCBI Taxonomy" id="450799"/>
    <lineage>
        <taxon>Bacteria</taxon>
        <taxon>Bacillati</taxon>
        <taxon>Actinomycetota</taxon>
        <taxon>Actinomycetes</taxon>
        <taxon>Catenulisporales</taxon>
        <taxon>Catenulisporaceae</taxon>
        <taxon>Catenulispora</taxon>
    </lineage>
</organism>
<keyword evidence="4 6" id="KW-0067">ATP-binding</keyword>
<dbReference type="PROSITE" id="PS50011">
    <property type="entry name" value="PROTEIN_KINASE_DOM"/>
    <property type="match status" value="1"/>
</dbReference>
<keyword evidence="5" id="KW-0853">WD repeat</keyword>
<dbReference type="PROSITE" id="PS00107">
    <property type="entry name" value="PROTEIN_KINASE_ATP"/>
    <property type="match status" value="1"/>
</dbReference>
<dbReference type="PANTHER" id="PTHR43289:SF34">
    <property type="entry name" value="SERINE_THREONINE-PROTEIN KINASE YBDM-RELATED"/>
    <property type="match status" value="1"/>
</dbReference>
<dbReference type="Gene3D" id="1.10.510.10">
    <property type="entry name" value="Transferase(Phosphotransferase) domain 1"/>
    <property type="match status" value="1"/>
</dbReference>
<evidence type="ECO:0000313" key="9">
    <source>
        <dbReference type="EMBL" id="GAA2050634.1"/>
    </source>
</evidence>
<dbReference type="Gene3D" id="2.130.10.10">
    <property type="entry name" value="YVTN repeat-like/Quinoprotein amine dehydrogenase"/>
    <property type="match status" value="2"/>
</dbReference>
<evidence type="ECO:0000256" key="2">
    <source>
        <dbReference type="ARBA" id="ARBA00022741"/>
    </source>
</evidence>
<evidence type="ECO:0000256" key="1">
    <source>
        <dbReference type="ARBA" id="ARBA00022679"/>
    </source>
</evidence>
<keyword evidence="2 6" id="KW-0547">Nucleotide-binding</keyword>
<evidence type="ECO:0000256" key="3">
    <source>
        <dbReference type="ARBA" id="ARBA00022777"/>
    </source>
</evidence>
<dbReference type="CDD" id="cd14014">
    <property type="entry name" value="STKc_PknB_like"/>
    <property type="match status" value="1"/>
</dbReference>
<dbReference type="SMART" id="SM00320">
    <property type="entry name" value="WD40"/>
    <property type="match status" value="6"/>
</dbReference>
<evidence type="ECO:0000259" key="8">
    <source>
        <dbReference type="PROSITE" id="PS50011"/>
    </source>
</evidence>
<evidence type="ECO:0000256" key="7">
    <source>
        <dbReference type="SAM" id="MobiDB-lite"/>
    </source>
</evidence>
<sequence>MLMHISGGWRGLRCHVEAVSADQARRVGQYRVIAELGRGGMGRVLLASGGDGRLVAVKTVHAALAADKDFRKRFRHEVAASRRVSGAYTVAVVDADADAETPWLASVFVRGPALSSVLAECGPLPYEAVRRLAAGLARALIEVHRVGLVHRDLKPSNILLAEDGPRVIDFGIARAADQPFGSAVTGTGFLIGSPGYMAPEQAEGRTATAASDVFALGAVLFAACTAQDLFRGPGVPQILYNVVHQEPDLDAVHPRLRALVASCLAKDPAARPDPAGILAEIGTLAPTSKPWPAAVYSLIDAQNSAIDEVLSRYSDDDSDDDSSSDSADTPVPSASVATEPALTLDAEAIPEPAAAPPSTSTDTRHLTRRSALTIGILAVGATGVAVKSLWPSPTHSPHTKGPAAPTSPSTSGTTPTTTTTTAPTAPSSPTPNPADPRTITVLTDTQNGLYSVQDVAFSADGQTVFTRTSTGNVQLWNTKTLKETGSAFTADAGSMALTRDTRILATASVDPGDDTITLWDTASRKRIGVPMTPSEGNNVRSLAFSPDGTLLAAGYDEDLVRLWTVPDGRQFGKTIGDPTDPGGTWATTIRAVAFSSDGKILATGGTGDHDSHTRYVRLWNVATQAQIRSPIEINSVTALAFSPDDHMLAIDSNETGQSLWAVAGLTKISDNLSLPTPYTSGALSGIAFSPDGRSLAGGGANAASVVVWDPSTLKIVASLPSTASIINMVAFSPDSRTLAIANGDGTITLWQVPKPQ</sequence>
<evidence type="ECO:0000256" key="5">
    <source>
        <dbReference type="PROSITE-ProRule" id="PRU00221"/>
    </source>
</evidence>
<dbReference type="Proteomes" id="UP001500751">
    <property type="component" value="Unassembled WGS sequence"/>
</dbReference>
<dbReference type="InterPro" id="IPR036322">
    <property type="entry name" value="WD40_repeat_dom_sf"/>
</dbReference>
<dbReference type="PROSITE" id="PS50294">
    <property type="entry name" value="WD_REPEATS_REGION"/>
    <property type="match status" value="2"/>
</dbReference>
<dbReference type="Pfam" id="PF00400">
    <property type="entry name" value="WD40"/>
    <property type="match status" value="3"/>
</dbReference>
<dbReference type="InterPro" id="IPR011009">
    <property type="entry name" value="Kinase-like_dom_sf"/>
</dbReference>
<dbReference type="InterPro" id="IPR000719">
    <property type="entry name" value="Prot_kinase_dom"/>
</dbReference>
<dbReference type="SUPFAM" id="SSF56112">
    <property type="entry name" value="Protein kinase-like (PK-like)"/>
    <property type="match status" value="1"/>
</dbReference>
<feature type="region of interest" description="Disordered" evidence="7">
    <location>
        <begin position="389"/>
        <end position="436"/>
    </location>
</feature>
<feature type="binding site" evidence="6">
    <location>
        <position position="58"/>
    </location>
    <ligand>
        <name>ATP</name>
        <dbReference type="ChEBI" id="CHEBI:30616"/>
    </ligand>
</feature>
<evidence type="ECO:0000313" key="10">
    <source>
        <dbReference type="Proteomes" id="UP001500751"/>
    </source>
</evidence>
<dbReference type="Pfam" id="PF00069">
    <property type="entry name" value="Pkinase"/>
    <property type="match status" value="1"/>
</dbReference>
<protein>
    <recommendedName>
        <fullName evidence="8">Protein kinase domain-containing protein</fullName>
    </recommendedName>
</protein>
<feature type="region of interest" description="Disordered" evidence="7">
    <location>
        <begin position="312"/>
        <end position="338"/>
    </location>
</feature>
<feature type="compositionally biased region" description="Low complexity" evidence="7">
    <location>
        <begin position="402"/>
        <end position="425"/>
    </location>
</feature>
<feature type="domain" description="Protein kinase" evidence="8">
    <location>
        <begin position="30"/>
        <end position="292"/>
    </location>
</feature>
<evidence type="ECO:0000256" key="4">
    <source>
        <dbReference type="ARBA" id="ARBA00022840"/>
    </source>
</evidence>
<dbReference type="InterPro" id="IPR017441">
    <property type="entry name" value="Protein_kinase_ATP_BS"/>
</dbReference>
<dbReference type="InterPro" id="IPR015943">
    <property type="entry name" value="WD40/YVTN_repeat-like_dom_sf"/>
</dbReference>